<dbReference type="Proteomes" id="UP000187429">
    <property type="component" value="Unassembled WGS sequence"/>
</dbReference>
<evidence type="ECO:0000313" key="1">
    <source>
        <dbReference type="EMBL" id="OMJ16838.1"/>
    </source>
</evidence>
<dbReference type="EMBL" id="LSSM01003764">
    <property type="protein sequence ID" value="OMJ16838.1"/>
    <property type="molecule type" value="Genomic_DNA"/>
</dbReference>
<dbReference type="AlphaFoldDB" id="A0A1R1XQE3"/>
<protein>
    <submittedName>
        <fullName evidence="1">Uncharacterized protein</fullName>
    </submittedName>
</protein>
<feature type="non-terminal residue" evidence="1">
    <location>
        <position position="177"/>
    </location>
</feature>
<name>A0A1R1XQE3_9FUNG</name>
<comment type="caution">
    <text evidence="1">The sequence shown here is derived from an EMBL/GenBank/DDBJ whole genome shotgun (WGS) entry which is preliminary data.</text>
</comment>
<proteinExistence type="predicted"/>
<sequence length="177" mass="19707">MVALSESSTKIFNPFLRTLCRILDLFLNIPKISPPYLILASNTLRKKSILEAIGTDLEELLKFLDAQMPRQQLERHTLKYQKDISLSFSHFSTTSRFSLRPTYESASNTKSSANRRPGILTLFPGNIAIFSLTLSKISLMKILNSMGDIGHPCLTPLSTLNKGDIRVPILTPASGDL</sequence>
<gene>
    <name evidence="1" type="ORF">AYI69_g7678</name>
</gene>
<organism evidence="1 2">
    <name type="scientific">Smittium culicis</name>
    <dbReference type="NCBI Taxonomy" id="133412"/>
    <lineage>
        <taxon>Eukaryota</taxon>
        <taxon>Fungi</taxon>
        <taxon>Fungi incertae sedis</taxon>
        <taxon>Zoopagomycota</taxon>
        <taxon>Kickxellomycotina</taxon>
        <taxon>Harpellomycetes</taxon>
        <taxon>Harpellales</taxon>
        <taxon>Legeriomycetaceae</taxon>
        <taxon>Smittium</taxon>
    </lineage>
</organism>
<evidence type="ECO:0000313" key="2">
    <source>
        <dbReference type="Proteomes" id="UP000187429"/>
    </source>
</evidence>
<accession>A0A1R1XQE3</accession>
<reference evidence="2" key="1">
    <citation type="submission" date="2017-01" db="EMBL/GenBank/DDBJ databases">
        <authorList>
            <person name="Wang Y."/>
            <person name="White M."/>
            <person name="Kvist S."/>
            <person name="Moncalvo J.-M."/>
        </authorList>
    </citation>
    <scope>NUCLEOTIDE SEQUENCE [LARGE SCALE GENOMIC DNA]</scope>
    <source>
        <strain evidence="2">ID-206-W2</strain>
    </source>
</reference>
<keyword evidence="2" id="KW-1185">Reference proteome</keyword>